<organism evidence="2 3">
    <name type="scientific">Crepidotus variabilis</name>
    <dbReference type="NCBI Taxonomy" id="179855"/>
    <lineage>
        <taxon>Eukaryota</taxon>
        <taxon>Fungi</taxon>
        <taxon>Dikarya</taxon>
        <taxon>Basidiomycota</taxon>
        <taxon>Agaricomycotina</taxon>
        <taxon>Agaricomycetes</taxon>
        <taxon>Agaricomycetidae</taxon>
        <taxon>Agaricales</taxon>
        <taxon>Agaricineae</taxon>
        <taxon>Crepidotaceae</taxon>
        <taxon>Crepidotus</taxon>
    </lineage>
</organism>
<reference evidence="2" key="1">
    <citation type="submission" date="2020-11" db="EMBL/GenBank/DDBJ databases">
        <authorList>
            <consortium name="DOE Joint Genome Institute"/>
            <person name="Ahrendt S."/>
            <person name="Riley R."/>
            <person name="Andreopoulos W."/>
            <person name="Labutti K."/>
            <person name="Pangilinan J."/>
            <person name="Ruiz-Duenas F.J."/>
            <person name="Barrasa J.M."/>
            <person name="Sanchez-Garcia M."/>
            <person name="Camarero S."/>
            <person name="Miyauchi S."/>
            <person name="Serrano A."/>
            <person name="Linde D."/>
            <person name="Babiker R."/>
            <person name="Drula E."/>
            <person name="Ayuso-Fernandez I."/>
            <person name="Pacheco R."/>
            <person name="Padilla G."/>
            <person name="Ferreira P."/>
            <person name="Barriuso J."/>
            <person name="Kellner H."/>
            <person name="Castanera R."/>
            <person name="Alfaro M."/>
            <person name="Ramirez L."/>
            <person name="Pisabarro A.G."/>
            <person name="Kuo A."/>
            <person name="Tritt A."/>
            <person name="Lipzen A."/>
            <person name="He G."/>
            <person name="Yan M."/>
            <person name="Ng V."/>
            <person name="Cullen D."/>
            <person name="Martin F."/>
            <person name="Rosso M.-N."/>
            <person name="Henrissat B."/>
            <person name="Hibbett D."/>
            <person name="Martinez A.T."/>
            <person name="Grigoriev I.V."/>
        </authorList>
    </citation>
    <scope>NUCLEOTIDE SEQUENCE</scope>
    <source>
        <strain evidence="2">CBS 506.95</strain>
    </source>
</reference>
<feature type="compositionally biased region" description="Basic and acidic residues" evidence="1">
    <location>
        <begin position="587"/>
        <end position="599"/>
    </location>
</feature>
<name>A0A9P6E8K4_9AGAR</name>
<dbReference type="Proteomes" id="UP000807306">
    <property type="component" value="Unassembled WGS sequence"/>
</dbReference>
<evidence type="ECO:0000256" key="1">
    <source>
        <dbReference type="SAM" id="MobiDB-lite"/>
    </source>
</evidence>
<feature type="region of interest" description="Disordered" evidence="1">
    <location>
        <begin position="556"/>
        <end position="599"/>
    </location>
</feature>
<evidence type="ECO:0000313" key="3">
    <source>
        <dbReference type="Proteomes" id="UP000807306"/>
    </source>
</evidence>
<sequence>MPECREDHVGTHIIEKCLDDHPDPQDRTVYNIYADNVKKYLRVNDPDGKHVQKLESDSDFLRGNTKEPVYPFMYATDENEPTIPIADRKLVLQKAHYDPRNYVLKFLDGNKRACWFRLQPLTHTVVQIYTKENWEESIMKVDQENRGFKISIAFEFRTHVMAWVSHDNIFQPFWRRSLQDLEIGYPDVYADFNGFLLNIAKWIHERRGGKSSGAMVLKPKERLSLALTVVRDEKSWHGVGVYTVSEIFHMAGLSPFLTEGELFDCPSRTARLCAAFYAFAEVGHGKLWDFVQKKMVGYVVAVSVADRRKYADFLYVWGKKRTYLSERHYQLMKTNSDGCGSIDAFEPMLIEAALRLPTLNLGSLIFGTEAWKRLSSSTGLPLSSLDENNPLAKHFKRIRPLSKMNVPPPTHLKLDAYEDLFLERNDRSLAMRHMPPFLYRTTYVAKVRDVWSLHHHPWRHHVLTLVADPEEKAKHYLDNITQHSNIMTVGPLDFSGTARVVNGRGGNIVLMCENDPCVQQFYVLRRQLQKATVVLKGKGEEKSGIEITKKRRIERRVFEIRQSSSSTTTSPSSSTASSPSPEVNGETEERPAKRLRKSADRDLALISQLSPLANSLHHGRTLRHRR</sequence>
<comment type="caution">
    <text evidence="2">The sequence shown here is derived from an EMBL/GenBank/DDBJ whole genome shotgun (WGS) entry which is preliminary data.</text>
</comment>
<keyword evidence="3" id="KW-1185">Reference proteome</keyword>
<dbReference type="EMBL" id="MU157894">
    <property type="protein sequence ID" value="KAF9524693.1"/>
    <property type="molecule type" value="Genomic_DNA"/>
</dbReference>
<feature type="compositionally biased region" description="Low complexity" evidence="1">
    <location>
        <begin position="563"/>
        <end position="581"/>
    </location>
</feature>
<dbReference type="OrthoDB" id="3268838at2759"/>
<gene>
    <name evidence="2" type="ORF">CPB83DRAFT_897624</name>
</gene>
<protein>
    <submittedName>
        <fullName evidence="2">Uncharacterized protein</fullName>
    </submittedName>
</protein>
<proteinExistence type="predicted"/>
<dbReference type="AlphaFoldDB" id="A0A9P6E8K4"/>
<evidence type="ECO:0000313" key="2">
    <source>
        <dbReference type="EMBL" id="KAF9524693.1"/>
    </source>
</evidence>
<accession>A0A9P6E8K4</accession>